<dbReference type="Proteomes" id="UP000646827">
    <property type="component" value="Unassembled WGS sequence"/>
</dbReference>
<dbReference type="OrthoDB" id="2251053at2759"/>
<keyword evidence="3" id="KW-1185">Reference proteome</keyword>
<reference evidence="2 3" key="1">
    <citation type="submission" date="2020-12" db="EMBL/GenBank/DDBJ databases">
        <title>Metabolic potential, ecology and presence of endohyphal bacteria is reflected in genomic diversity of Mucoromycotina.</title>
        <authorList>
            <person name="Muszewska A."/>
            <person name="Okrasinska A."/>
            <person name="Steczkiewicz K."/>
            <person name="Drgas O."/>
            <person name="Orlowska M."/>
            <person name="Perlinska-Lenart U."/>
            <person name="Aleksandrzak-Piekarczyk T."/>
            <person name="Szatraj K."/>
            <person name="Zielenkiewicz U."/>
            <person name="Pilsyk S."/>
            <person name="Malc E."/>
            <person name="Mieczkowski P."/>
            <person name="Kruszewska J.S."/>
            <person name="Biernat P."/>
            <person name="Pawlowska J."/>
        </authorList>
    </citation>
    <scope>NUCLEOTIDE SEQUENCE [LARGE SCALE GENOMIC DNA]</scope>
    <source>
        <strain evidence="2 3">CBS 142.35</strain>
    </source>
</reference>
<accession>A0A8H7VJN9</accession>
<protein>
    <submittedName>
        <fullName evidence="2">Uncharacterized protein</fullName>
    </submittedName>
</protein>
<feature type="region of interest" description="Disordered" evidence="1">
    <location>
        <begin position="1"/>
        <end position="56"/>
    </location>
</feature>
<evidence type="ECO:0000313" key="3">
    <source>
        <dbReference type="Proteomes" id="UP000646827"/>
    </source>
</evidence>
<proteinExistence type="predicted"/>
<evidence type="ECO:0000313" key="2">
    <source>
        <dbReference type="EMBL" id="KAG2218978.1"/>
    </source>
</evidence>
<gene>
    <name evidence="2" type="ORF">INT45_008402</name>
</gene>
<sequence>MSFIKSRDSRKKLFGHHNNSASTNLLSDSNNETDPSPSTSSSFTSLPTLRTRPTETDREILRKRFEKFTEDNKENFWYLKSTKEQARMEETSPLSVKKVINFALECKYYHPSQSLILDLTEKNWKNVFTQDELDEVNKEGGSLVCHEPEELERNYAKLKKMKLSVGVYQYGRAMEINDPVTEHVKVWMSQELQNIAYLFLKSRSFNIADMPETDKRYLLFGFFNTIFVGSDIVARGTEISREANGYATN</sequence>
<feature type="compositionally biased region" description="Polar residues" evidence="1">
    <location>
        <begin position="17"/>
        <end position="34"/>
    </location>
</feature>
<name>A0A8H7VJN9_9FUNG</name>
<dbReference type="AlphaFoldDB" id="A0A8H7VJN9"/>
<dbReference type="EMBL" id="JAEPRB010000201">
    <property type="protein sequence ID" value="KAG2218978.1"/>
    <property type="molecule type" value="Genomic_DNA"/>
</dbReference>
<comment type="caution">
    <text evidence="2">The sequence shown here is derived from an EMBL/GenBank/DDBJ whole genome shotgun (WGS) entry which is preliminary data.</text>
</comment>
<organism evidence="2 3">
    <name type="scientific">Circinella minor</name>
    <dbReference type="NCBI Taxonomy" id="1195481"/>
    <lineage>
        <taxon>Eukaryota</taxon>
        <taxon>Fungi</taxon>
        <taxon>Fungi incertae sedis</taxon>
        <taxon>Mucoromycota</taxon>
        <taxon>Mucoromycotina</taxon>
        <taxon>Mucoromycetes</taxon>
        <taxon>Mucorales</taxon>
        <taxon>Lichtheimiaceae</taxon>
        <taxon>Circinella</taxon>
    </lineage>
</organism>
<evidence type="ECO:0000256" key="1">
    <source>
        <dbReference type="SAM" id="MobiDB-lite"/>
    </source>
</evidence>
<feature type="compositionally biased region" description="Low complexity" evidence="1">
    <location>
        <begin position="35"/>
        <end position="49"/>
    </location>
</feature>